<dbReference type="Proteomes" id="UP000293902">
    <property type="component" value="Chromosome"/>
</dbReference>
<dbReference type="InterPro" id="IPR025388">
    <property type="entry name" value="Alginate_export_dom"/>
</dbReference>
<dbReference type="RefSeq" id="WP_111958387.1">
    <property type="nucleotide sequence ID" value="NZ_CP036313.1"/>
</dbReference>
<evidence type="ECO:0000313" key="5">
    <source>
        <dbReference type="Proteomes" id="UP000248798"/>
    </source>
</evidence>
<evidence type="ECO:0000313" key="4">
    <source>
        <dbReference type="EMBL" id="RAM01035.1"/>
    </source>
</evidence>
<dbReference type="Pfam" id="PF13372">
    <property type="entry name" value="Alginate_exp"/>
    <property type="match status" value="1"/>
</dbReference>
<evidence type="ECO:0000313" key="3">
    <source>
        <dbReference type="EMBL" id="QBH11806.1"/>
    </source>
</evidence>
<feature type="chain" id="PRO_5030062932" description="Alginate export domain-containing protein" evidence="1">
    <location>
        <begin position="23"/>
        <end position="455"/>
    </location>
</feature>
<dbReference type="Gene3D" id="2.40.160.100">
    <property type="match status" value="1"/>
</dbReference>
<dbReference type="InterPro" id="IPR053728">
    <property type="entry name" value="Alginate_Permeability_Chnl"/>
</dbReference>
<organism evidence="4 5">
    <name type="scientific">Desulfobacter hydrogenophilus</name>
    <dbReference type="NCBI Taxonomy" id="2291"/>
    <lineage>
        <taxon>Bacteria</taxon>
        <taxon>Pseudomonadati</taxon>
        <taxon>Thermodesulfobacteriota</taxon>
        <taxon>Desulfobacteria</taxon>
        <taxon>Desulfobacterales</taxon>
        <taxon>Desulfobacteraceae</taxon>
        <taxon>Desulfobacter</taxon>
    </lineage>
</organism>
<feature type="domain" description="Alginate export" evidence="2">
    <location>
        <begin position="33"/>
        <end position="436"/>
    </location>
</feature>
<reference evidence="3 6" key="2">
    <citation type="submission" date="2019-02" db="EMBL/GenBank/DDBJ databases">
        <title>Complete genome sequence of Desulfobacter hydrogenophilus AcRS1.</title>
        <authorList>
            <person name="Marietou A."/>
            <person name="Lund M.B."/>
            <person name="Marshall I.P.G."/>
            <person name="Schreiber L."/>
            <person name="Jorgensen B."/>
        </authorList>
    </citation>
    <scope>NUCLEOTIDE SEQUENCE [LARGE SCALE GENOMIC DNA]</scope>
    <source>
        <strain evidence="3 6">AcRS1</strain>
    </source>
</reference>
<feature type="signal peptide" evidence="1">
    <location>
        <begin position="1"/>
        <end position="22"/>
    </location>
</feature>
<dbReference type="OrthoDB" id="9764666at2"/>
<name>A0A328FD98_9BACT</name>
<reference evidence="4 5" key="1">
    <citation type="submission" date="2018-06" db="EMBL/GenBank/DDBJ databases">
        <title>Complete Genome Sequence of Desulfobacter hydrogenophilus (DSM3380).</title>
        <authorList>
            <person name="Marietou A."/>
            <person name="Schreiber L."/>
            <person name="Marshall I."/>
            <person name="Jorgensen B."/>
        </authorList>
    </citation>
    <scope>NUCLEOTIDE SEQUENCE [LARGE SCALE GENOMIC DNA]</scope>
    <source>
        <strain evidence="4 5">DSM 3380</strain>
    </source>
</reference>
<dbReference type="EMBL" id="QLNI01000033">
    <property type="protein sequence ID" value="RAM01035.1"/>
    <property type="molecule type" value="Genomic_DNA"/>
</dbReference>
<evidence type="ECO:0000313" key="6">
    <source>
        <dbReference type="Proteomes" id="UP000293902"/>
    </source>
</evidence>
<evidence type="ECO:0000259" key="2">
    <source>
        <dbReference type="Pfam" id="PF13372"/>
    </source>
</evidence>
<gene>
    <name evidence="4" type="ORF">DO021_15715</name>
    <name evidence="3" type="ORF">EYB58_02010</name>
</gene>
<accession>A0A328FD98</accession>
<sequence length="455" mass="53066">MKLKGILLVIGIAIFLYTDCQAGTKDTSAENILTFGVNMRFRYEYMDNFNLNYYGDEPAKGKGTDGFLLGRLRMGMDYRPTKNIHVAVWGQHAQVWDIGFKESDFYNSTFDQENNPYEDEWELYNTYLEVTQILDQPLSMKAGRQIISYGDKRIFGPGQWGNTGKWIWDAVKFSYKLGDGFVDAFYGKTMLHDSDQFSLNHDHGFESYGFYSHFKLPKNLLGIMVEPFFMTKKNDRDTYKGENGQWEDFDSYYLGGRIFRMDLNGWDADFTFIKQEGDLSDDDIDAYGYHALIGYNFKNIVFTPRISLEYSYASGDSDPTDGKKETFDGAFGARDKMFGRMNLFQWKNLKDAQINLEVKLKKGFYLTAEYHQFWLAEKEDAWYLNKNYKDTTGNSGDKIGKEFDIVGRWDLPRGNQIQFGYGHFWPDEFAEKQASDKKADWVFLQWTYNFSYGLI</sequence>
<dbReference type="EMBL" id="CP036313">
    <property type="protein sequence ID" value="QBH11806.1"/>
    <property type="molecule type" value="Genomic_DNA"/>
</dbReference>
<dbReference type="AlphaFoldDB" id="A0A328FD98"/>
<keyword evidence="6" id="KW-1185">Reference proteome</keyword>
<evidence type="ECO:0000256" key="1">
    <source>
        <dbReference type="SAM" id="SignalP"/>
    </source>
</evidence>
<protein>
    <recommendedName>
        <fullName evidence="2">Alginate export domain-containing protein</fullName>
    </recommendedName>
</protein>
<dbReference type="Proteomes" id="UP000248798">
    <property type="component" value="Unassembled WGS sequence"/>
</dbReference>
<keyword evidence="1" id="KW-0732">Signal</keyword>
<proteinExistence type="predicted"/>